<sequence length="230" mass="26889">MENQLLLTTRPPKFTNLLITNISVKIPTEGTFSSHKKSISSHQLARELDITQSSAWYLLHRLRCVSNLSTFKTMLKGSVEIDEAYLGVWGAVERDSGNMIAQKVPNTRKRTLEPIIETSIEKGSNVYSDEYPVYNELSKWYNHQIVIHRKKQYVNGKASTNAIENRWSHFNRIVYGIHHWISRKHVQRYLDEFVFRNNTRKFSKEERCDLLLSSTIGKSLTYRELISSFY</sequence>
<dbReference type="SMART" id="SM01126">
    <property type="entry name" value="DDE_Tnp_IS1595"/>
    <property type="match status" value="1"/>
</dbReference>
<dbReference type="PANTHER" id="PTHR47163">
    <property type="entry name" value="DDE_TNP_IS1595 DOMAIN-CONTAINING PROTEIN"/>
    <property type="match status" value="1"/>
</dbReference>
<dbReference type="Pfam" id="PF12762">
    <property type="entry name" value="DDE_Tnp_IS1595"/>
    <property type="match status" value="1"/>
</dbReference>
<dbReference type="InterPro" id="IPR024445">
    <property type="entry name" value="Tnp_ISXO2-like"/>
</dbReference>
<keyword evidence="3" id="KW-1185">Reference proteome</keyword>
<accession>A0ABN7UHB6</accession>
<dbReference type="InterPro" id="IPR053164">
    <property type="entry name" value="IS1016-like_transposase"/>
</dbReference>
<dbReference type="NCBIfam" id="NF033547">
    <property type="entry name" value="transpos_IS1595"/>
    <property type="match status" value="1"/>
</dbReference>
<evidence type="ECO:0000313" key="3">
    <source>
        <dbReference type="Proteomes" id="UP000789901"/>
    </source>
</evidence>
<dbReference type="EMBL" id="CAJVQB010003080">
    <property type="protein sequence ID" value="CAG8596973.1"/>
    <property type="molecule type" value="Genomic_DNA"/>
</dbReference>
<comment type="caution">
    <text evidence="2">The sequence shown here is derived from an EMBL/GenBank/DDBJ whole genome shotgun (WGS) entry which is preliminary data.</text>
</comment>
<evidence type="ECO:0000313" key="2">
    <source>
        <dbReference type="EMBL" id="CAG8596973.1"/>
    </source>
</evidence>
<dbReference type="Proteomes" id="UP000789901">
    <property type="component" value="Unassembled WGS sequence"/>
</dbReference>
<protein>
    <submittedName>
        <fullName evidence="2">27845_t:CDS:1</fullName>
    </submittedName>
</protein>
<feature type="domain" description="ISXO2-like transposase" evidence="1">
    <location>
        <begin position="74"/>
        <end position="198"/>
    </location>
</feature>
<organism evidence="2 3">
    <name type="scientific">Gigaspora margarita</name>
    <dbReference type="NCBI Taxonomy" id="4874"/>
    <lineage>
        <taxon>Eukaryota</taxon>
        <taxon>Fungi</taxon>
        <taxon>Fungi incertae sedis</taxon>
        <taxon>Mucoromycota</taxon>
        <taxon>Glomeromycotina</taxon>
        <taxon>Glomeromycetes</taxon>
        <taxon>Diversisporales</taxon>
        <taxon>Gigasporaceae</taxon>
        <taxon>Gigaspora</taxon>
    </lineage>
</organism>
<gene>
    <name evidence="2" type="ORF">GMARGA_LOCUS6689</name>
</gene>
<name>A0ABN7UHB6_GIGMA</name>
<proteinExistence type="predicted"/>
<reference evidence="2 3" key="1">
    <citation type="submission" date="2021-06" db="EMBL/GenBank/DDBJ databases">
        <authorList>
            <person name="Kallberg Y."/>
            <person name="Tangrot J."/>
            <person name="Rosling A."/>
        </authorList>
    </citation>
    <scope>NUCLEOTIDE SEQUENCE [LARGE SCALE GENOMIC DNA]</scope>
    <source>
        <strain evidence="2 3">120-4 pot B 10/14</strain>
    </source>
</reference>
<evidence type="ECO:0000259" key="1">
    <source>
        <dbReference type="SMART" id="SM01126"/>
    </source>
</evidence>
<dbReference type="PANTHER" id="PTHR47163:SF2">
    <property type="entry name" value="SI:DKEY-17M8.2"/>
    <property type="match status" value="1"/>
</dbReference>